<feature type="compositionally biased region" description="Basic and acidic residues" evidence="19">
    <location>
        <begin position="192"/>
        <end position="215"/>
    </location>
</feature>
<evidence type="ECO:0000256" key="10">
    <source>
        <dbReference type="ARBA" id="ARBA00022723"/>
    </source>
</evidence>
<dbReference type="GO" id="GO:0046872">
    <property type="term" value="F:metal ion binding"/>
    <property type="evidence" value="ECO:0007669"/>
    <property type="project" value="UniProtKB-KW"/>
</dbReference>
<comment type="catalytic activity">
    <reaction evidence="16">
        <text>L-threonyl-[protein] + ATP = O-phospho-L-threonyl-[protein] + ADP + H(+)</text>
        <dbReference type="Rhea" id="RHEA:46608"/>
        <dbReference type="Rhea" id="RHEA-COMP:11060"/>
        <dbReference type="Rhea" id="RHEA-COMP:11605"/>
        <dbReference type="ChEBI" id="CHEBI:15378"/>
        <dbReference type="ChEBI" id="CHEBI:30013"/>
        <dbReference type="ChEBI" id="CHEBI:30616"/>
        <dbReference type="ChEBI" id="CHEBI:61977"/>
        <dbReference type="ChEBI" id="CHEBI:456216"/>
        <dbReference type="EC" id="2.7.11.1"/>
    </reaction>
</comment>
<feature type="compositionally biased region" description="Basic residues" evidence="19">
    <location>
        <begin position="1437"/>
        <end position="1459"/>
    </location>
</feature>
<keyword evidence="14" id="KW-0067">ATP-binding</keyword>
<comment type="catalytic activity">
    <reaction evidence="17">
        <text>L-seryl-[protein] + ATP = O-phospho-L-seryl-[protein] + ADP + H(+)</text>
        <dbReference type="Rhea" id="RHEA:17989"/>
        <dbReference type="Rhea" id="RHEA-COMP:9863"/>
        <dbReference type="Rhea" id="RHEA-COMP:11604"/>
        <dbReference type="ChEBI" id="CHEBI:15378"/>
        <dbReference type="ChEBI" id="CHEBI:29999"/>
        <dbReference type="ChEBI" id="CHEBI:30616"/>
        <dbReference type="ChEBI" id="CHEBI:83421"/>
        <dbReference type="ChEBI" id="CHEBI:456216"/>
        <dbReference type="EC" id="2.7.11.1"/>
    </reaction>
</comment>
<evidence type="ECO:0000256" key="18">
    <source>
        <dbReference type="ARBA" id="ARBA00068838"/>
    </source>
</evidence>
<proteinExistence type="inferred from homology"/>
<dbReference type="Pfam" id="PF00620">
    <property type="entry name" value="RhoGAP"/>
    <property type="match status" value="1"/>
</dbReference>
<feature type="region of interest" description="Disordered" evidence="19">
    <location>
        <begin position="1376"/>
        <end position="1459"/>
    </location>
</feature>
<keyword evidence="13" id="KW-0378">Hydrolase</keyword>
<dbReference type="PROSITE" id="PS50238">
    <property type="entry name" value="RHOGAP"/>
    <property type="match status" value="1"/>
</dbReference>
<dbReference type="SMART" id="SM00090">
    <property type="entry name" value="RIO"/>
    <property type="match status" value="1"/>
</dbReference>
<evidence type="ECO:0000259" key="21">
    <source>
        <dbReference type="PROSITE" id="PS50238"/>
    </source>
</evidence>
<comment type="similarity">
    <text evidence="3">Belongs to the protein kinase superfamily. RIO-type Ser/Thr kinase family.</text>
</comment>
<evidence type="ECO:0000256" key="1">
    <source>
        <dbReference type="ARBA" id="ARBA00001946"/>
    </source>
</evidence>
<keyword evidence="12 22" id="KW-0418">Kinase</keyword>
<feature type="compositionally biased region" description="Polar residues" evidence="19">
    <location>
        <begin position="754"/>
        <end position="774"/>
    </location>
</feature>
<dbReference type="InterPro" id="IPR008936">
    <property type="entry name" value="Rho_GTPase_activation_prot"/>
</dbReference>
<gene>
    <name evidence="22" type="primary">rio1</name>
    <name evidence="22" type="ORF">MARU1_001945</name>
</gene>
<dbReference type="InterPro" id="IPR051272">
    <property type="entry name" value="RIO-type_Ser/Thr_kinase"/>
</dbReference>
<evidence type="ECO:0000256" key="17">
    <source>
        <dbReference type="ARBA" id="ARBA00048679"/>
    </source>
</evidence>
<dbReference type="Pfam" id="PF01163">
    <property type="entry name" value="RIO1"/>
    <property type="match status" value="1"/>
</dbReference>
<dbReference type="InterPro" id="IPR018934">
    <property type="entry name" value="RIO_dom"/>
</dbReference>
<dbReference type="SUPFAM" id="SSF56112">
    <property type="entry name" value="Protein kinase-like (PK-like)"/>
    <property type="match status" value="1"/>
</dbReference>
<evidence type="ECO:0000256" key="7">
    <source>
        <dbReference type="ARBA" id="ARBA00022517"/>
    </source>
</evidence>
<evidence type="ECO:0000256" key="2">
    <source>
        <dbReference type="ARBA" id="ARBA00004496"/>
    </source>
</evidence>
<evidence type="ECO:0000259" key="20">
    <source>
        <dbReference type="PROSITE" id="PS50011"/>
    </source>
</evidence>
<dbReference type="Gene3D" id="3.30.200.20">
    <property type="entry name" value="Phosphorylase Kinase, domain 1"/>
    <property type="match status" value="1"/>
</dbReference>
<keyword evidence="10" id="KW-0479">Metal-binding</keyword>
<evidence type="ECO:0000313" key="23">
    <source>
        <dbReference type="Proteomes" id="UP001217582"/>
    </source>
</evidence>
<evidence type="ECO:0000256" key="16">
    <source>
        <dbReference type="ARBA" id="ARBA00047899"/>
    </source>
</evidence>
<evidence type="ECO:0000256" key="6">
    <source>
        <dbReference type="ARBA" id="ARBA00022490"/>
    </source>
</evidence>
<evidence type="ECO:0000256" key="12">
    <source>
        <dbReference type="ARBA" id="ARBA00022777"/>
    </source>
</evidence>
<feature type="domain" description="Protein kinase" evidence="20">
    <location>
        <begin position="1025"/>
        <end position="1340"/>
    </location>
</feature>
<dbReference type="GO" id="GO:0005737">
    <property type="term" value="C:cytoplasm"/>
    <property type="evidence" value="ECO:0007669"/>
    <property type="project" value="UniProtKB-SubCell"/>
</dbReference>
<dbReference type="PROSITE" id="PS01245">
    <property type="entry name" value="RIO1"/>
    <property type="match status" value="1"/>
</dbReference>
<dbReference type="Gene3D" id="1.10.555.10">
    <property type="entry name" value="Rho GTPase activation protein"/>
    <property type="match status" value="1"/>
</dbReference>
<dbReference type="SUPFAM" id="SSF48350">
    <property type="entry name" value="GTPase activation domain, GAP"/>
    <property type="match status" value="1"/>
</dbReference>
<keyword evidence="8 22" id="KW-0723">Serine/threonine-protein kinase</keyword>
<feature type="region of interest" description="Disordered" evidence="19">
    <location>
        <begin position="186"/>
        <end position="222"/>
    </location>
</feature>
<keyword evidence="6" id="KW-0963">Cytoplasm</keyword>
<keyword evidence="11" id="KW-0547">Nucleotide-binding</keyword>
<feature type="region of interest" description="Disordered" evidence="19">
    <location>
        <begin position="851"/>
        <end position="875"/>
    </location>
</feature>
<evidence type="ECO:0000256" key="9">
    <source>
        <dbReference type="ARBA" id="ARBA00022679"/>
    </source>
</evidence>
<dbReference type="Gene3D" id="1.10.510.10">
    <property type="entry name" value="Transferase(Phosphotransferase) domain 1"/>
    <property type="match status" value="1"/>
</dbReference>
<feature type="compositionally biased region" description="Acidic residues" evidence="19">
    <location>
        <begin position="861"/>
        <end position="875"/>
    </location>
</feature>
<dbReference type="InterPro" id="IPR018935">
    <property type="entry name" value="RIO_kinase_CS"/>
</dbReference>
<sequence length="1459" mass="164784">MTAQAMRETANLVSSRVAAQHFQVAKELDEMALGSFSAWVVAHAERVHGSWRAVDDALAALEAQSLDAAKKQSSYETRCQYADEADDDVRFAPKPHVYGTQKESDSAQEDDCIGKPDDPQPRAAPTPSAPANFESNKVSQEVLLTVEDGLVEEAENPKASNLVPLEQKEADAQKLKRRETIRQQFGFKERKRPNAHEQNDLVHASSERVHQEQQRQHHSRLSSYWNLTKERVQESPALAQVRAAMTGLSEPRHIRLRREADVAEKAYRESVMLHDKLRCETEEVLFREYKRVQKWEYDRAVALQRVLALWQKIVGRITSKSDASMIMSINPASHIQQLVFHFRTGPFRPAAMVFKPYYHDDMHFMAGTINGGFGMDLTTAAKSAALHSHKPALRGQGISLAMPNIPPVLHVLLSALQRSYAESSRWVPSNSTWSDVKVNAEKRRIWLYDVPLTKTHELRRELSEFYNSNQSENANDLSALDQMLDAVDAPVLAATVKLWLLELHSPLLTFPLWDKIATLYEANHVRISSLSEESNKDDLKAIEDTHLRGLSEILGHLPKLHLTCLDSLVSHLYKLLKLTSTDDDDDMYLAKLGLSMGRCVLRPDSTLPSLVFSDVPALLFRDLVKNYETLLPPIMQHKVKESDSKGLSPYKVLTLQRHRPALVDERIKRSSLPGLGLPKEALQRRATQIESRHMSTPYVRTPMDHTIANEKATVSRSATLSHMQPISGSLHDTAYISTKQEMKGNAVSVMSNQSSEEAPKTNVFSNTSAHANRSTENDNIDTINERDEYNQNAVDVSLTLPESHLQGMPDAKEVDIPRCVYRVGDLHMKEKGQLFRLVAAIMADLGVDQDEIEDRSSSYDTSDDELLEEDDTAPGAVEDADWETARGDFTKQYNRARQMASALQTSSKDTSSALPAVNRVRIRQKAAPVPGESISTASEEIAAHPSKSAAQIAALSKFAARIHIEDAYDPSRVAGGSVDGTVPRKTNKLEINRRKDKADRATLQQVLDPRTLLILSKMIRREIISEVNGCISTGKEASVYYAVRPPASPEQGPGSAAIKIYKTSILVFKDRDRYVSGEFRFRHGYSRHNPRKMVRLWAEKEMRNLKRLVNAGIRAPPPIELRDHVLVMEFLGDKDGWSSPRLKDAESLISQEDWPRLYRELLSTMRLMYHRCRLVHADLSEYNILFHEGHLWIIDVSQSVEHDHLHAFDFLREDIAHVDAYFSKHGVETLGLRQTFHFVVKEAARSRGGGVAGLEKLEHGDEQIDAAVLDLKKKHIQANETEELLMDELARLMDDTRQTAMTRDAESSMAGPSIVGSLINQMDEEQKNETEESVFRQSYLPRKLDEIYDPERDAAMVRSGQVSSLIYSSVTGLNDLYDTEADPDQATPDYEAAEPDSEDAAESDSDSSEELDPEQRQNQEREERKNHKKQVKEANRERRKTKMPKAEKKRRMKKTTRKK</sequence>
<accession>A0AAJ5Z4W3</accession>
<evidence type="ECO:0000256" key="4">
    <source>
        <dbReference type="ARBA" id="ARBA00012513"/>
    </source>
</evidence>
<dbReference type="Gene3D" id="1.20.1270.60">
    <property type="entry name" value="Arfaptin homology (AH) domain/BAR domain"/>
    <property type="match status" value="1"/>
</dbReference>
<evidence type="ECO:0000256" key="19">
    <source>
        <dbReference type="SAM" id="MobiDB-lite"/>
    </source>
</evidence>
<keyword evidence="7" id="KW-0690">Ribosome biogenesis</keyword>
<feature type="region of interest" description="Disordered" evidence="19">
    <location>
        <begin position="86"/>
        <end position="136"/>
    </location>
</feature>
<dbReference type="PANTHER" id="PTHR45723">
    <property type="entry name" value="SERINE/THREONINE-PROTEIN KINASE RIO1"/>
    <property type="match status" value="1"/>
</dbReference>
<evidence type="ECO:0000256" key="14">
    <source>
        <dbReference type="ARBA" id="ARBA00022840"/>
    </source>
</evidence>
<dbReference type="InterPro" id="IPR011009">
    <property type="entry name" value="Kinase-like_dom_sf"/>
</dbReference>
<reference evidence="22 23" key="1">
    <citation type="submission" date="2023-03" db="EMBL/GenBank/DDBJ databases">
        <title>Mating type loci evolution in Malassezia.</title>
        <authorList>
            <person name="Coelho M.A."/>
        </authorList>
    </citation>
    <scope>NUCLEOTIDE SEQUENCE [LARGE SCALE GENOMIC DNA]</scope>
    <source>
        <strain evidence="22 23">CBS 13387</strain>
    </source>
</reference>
<dbReference type="GO" id="GO:0005524">
    <property type="term" value="F:ATP binding"/>
    <property type="evidence" value="ECO:0007669"/>
    <property type="project" value="UniProtKB-KW"/>
</dbReference>
<keyword evidence="15" id="KW-0460">Magnesium</keyword>
<dbReference type="EMBL" id="CP119918">
    <property type="protein sequence ID" value="WFD15919.1"/>
    <property type="molecule type" value="Genomic_DNA"/>
</dbReference>
<keyword evidence="23" id="KW-1185">Reference proteome</keyword>
<dbReference type="PROSITE" id="PS50011">
    <property type="entry name" value="PROTEIN_KINASE_DOM"/>
    <property type="match status" value="1"/>
</dbReference>
<dbReference type="InterPro" id="IPR000687">
    <property type="entry name" value="RIO_kinase"/>
</dbReference>
<feature type="compositionally biased region" description="Basic and acidic residues" evidence="19">
    <location>
        <begin position="1413"/>
        <end position="1436"/>
    </location>
</feature>
<dbReference type="GO" id="GO:0007165">
    <property type="term" value="P:signal transduction"/>
    <property type="evidence" value="ECO:0007669"/>
    <property type="project" value="InterPro"/>
</dbReference>
<evidence type="ECO:0000256" key="5">
    <source>
        <dbReference type="ARBA" id="ARBA00016038"/>
    </source>
</evidence>
<dbReference type="SUPFAM" id="SSF103657">
    <property type="entry name" value="BAR/IMD domain-like"/>
    <property type="match status" value="1"/>
</dbReference>
<feature type="domain" description="Rho-GAP" evidence="21">
    <location>
        <begin position="398"/>
        <end position="631"/>
    </location>
</feature>
<dbReference type="FunFam" id="3.30.200.20:FF:000148">
    <property type="entry name" value="Serine/threonine-protein kinase RIO1"/>
    <property type="match status" value="1"/>
</dbReference>
<dbReference type="GO" id="GO:0016787">
    <property type="term" value="F:hydrolase activity"/>
    <property type="evidence" value="ECO:0007669"/>
    <property type="project" value="UniProtKB-KW"/>
</dbReference>
<dbReference type="Proteomes" id="UP001217582">
    <property type="component" value="Chromosome 3"/>
</dbReference>
<feature type="region of interest" description="Disordered" evidence="19">
    <location>
        <begin position="754"/>
        <end position="775"/>
    </location>
</feature>
<evidence type="ECO:0000256" key="8">
    <source>
        <dbReference type="ARBA" id="ARBA00022527"/>
    </source>
</evidence>
<comment type="subcellular location">
    <subcellularLocation>
        <location evidence="2">Cytoplasm</location>
    </subcellularLocation>
</comment>
<evidence type="ECO:0000256" key="13">
    <source>
        <dbReference type="ARBA" id="ARBA00022801"/>
    </source>
</evidence>
<evidence type="ECO:0000256" key="3">
    <source>
        <dbReference type="ARBA" id="ARBA00009196"/>
    </source>
</evidence>
<evidence type="ECO:0000256" key="15">
    <source>
        <dbReference type="ARBA" id="ARBA00022842"/>
    </source>
</evidence>
<dbReference type="GO" id="GO:0042254">
    <property type="term" value="P:ribosome biogenesis"/>
    <property type="evidence" value="ECO:0007669"/>
    <property type="project" value="UniProtKB-KW"/>
</dbReference>
<keyword evidence="9 22" id="KW-0808">Transferase</keyword>
<organism evidence="22 23">
    <name type="scientific">Malassezia arunalokei</name>
    <dbReference type="NCBI Taxonomy" id="1514897"/>
    <lineage>
        <taxon>Eukaryota</taxon>
        <taxon>Fungi</taxon>
        <taxon>Dikarya</taxon>
        <taxon>Basidiomycota</taxon>
        <taxon>Ustilaginomycotina</taxon>
        <taxon>Malasseziomycetes</taxon>
        <taxon>Malasseziales</taxon>
        <taxon>Malasseziaceae</taxon>
        <taxon>Malassezia</taxon>
    </lineage>
</organism>
<dbReference type="InterPro" id="IPR000198">
    <property type="entry name" value="RhoGAP_dom"/>
</dbReference>
<dbReference type="EC" id="2.7.11.1" evidence="4"/>
<name>A0AAJ5Z4W3_9BASI</name>
<evidence type="ECO:0000256" key="11">
    <source>
        <dbReference type="ARBA" id="ARBA00022741"/>
    </source>
</evidence>
<dbReference type="SMART" id="SM00324">
    <property type="entry name" value="RhoGAP"/>
    <property type="match status" value="1"/>
</dbReference>
<evidence type="ECO:0000313" key="22">
    <source>
        <dbReference type="EMBL" id="WFD15919.1"/>
    </source>
</evidence>
<dbReference type="InterPro" id="IPR027267">
    <property type="entry name" value="AH/BAR_dom_sf"/>
</dbReference>
<comment type="cofactor">
    <cofactor evidence="1">
        <name>Mg(2+)</name>
        <dbReference type="ChEBI" id="CHEBI:18420"/>
    </cofactor>
</comment>
<feature type="compositionally biased region" description="Acidic residues" evidence="19">
    <location>
        <begin position="1391"/>
        <end position="1412"/>
    </location>
</feature>
<dbReference type="CDD" id="cd05147">
    <property type="entry name" value="RIO1_euk"/>
    <property type="match status" value="1"/>
</dbReference>
<dbReference type="GO" id="GO:0004674">
    <property type="term" value="F:protein serine/threonine kinase activity"/>
    <property type="evidence" value="ECO:0007669"/>
    <property type="project" value="UniProtKB-KW"/>
</dbReference>
<protein>
    <recommendedName>
        <fullName evidence="5">Serine/threonine-protein kinase RIO1</fullName>
        <ecNumber evidence="4">2.7.11.1</ecNumber>
    </recommendedName>
    <alternativeName>
        <fullName evidence="18">Serine/threonine-protein kinase rio1</fullName>
    </alternativeName>
</protein>
<dbReference type="InterPro" id="IPR000719">
    <property type="entry name" value="Prot_kinase_dom"/>
</dbReference>